<feature type="region of interest" description="Disordered" evidence="2">
    <location>
        <begin position="438"/>
        <end position="477"/>
    </location>
</feature>
<reference evidence="3" key="1">
    <citation type="submission" date="2021-01" db="UniProtKB">
        <authorList>
            <consortium name="EnsemblMetazoa"/>
        </authorList>
    </citation>
    <scope>IDENTIFICATION</scope>
</reference>
<feature type="coiled-coil region" evidence="1">
    <location>
        <begin position="255"/>
        <end position="317"/>
    </location>
</feature>
<feature type="region of interest" description="Disordered" evidence="2">
    <location>
        <begin position="151"/>
        <end position="171"/>
    </location>
</feature>
<feature type="compositionally biased region" description="Polar residues" evidence="2">
    <location>
        <begin position="55"/>
        <end position="79"/>
    </location>
</feature>
<keyword evidence="1" id="KW-0175">Coiled coil</keyword>
<sequence length="520" mass="58619">SNEPSHVIESAETRLDEPVEVTQIIKACPNEPSHVIESAETRPDESLKVAQITQACPNEPSHYTPSTETRPNEASNVKPSTEVCHDEPSTILPCIKDCPNEPTDNSPKAKTNLDSYTSDQEDCPKGHNVQMDTTAAPSILQRASCNDVAPNFKTEETSSSDGNSSGQKFDLTSKKVTKSADVLIQHKCSPSKRHISAGDVRSRANHATARGHPQLLSERRKKLIGDVDVTIVSGKHEQRDDSRLQKQLIEEMQAKEQLLVDKLHLEKELAREKEKKKTFTKMNVLLTIASKLNFKKARRSECEIEEMGCRIEKMEKELFEKIALLDDMNVAKNNGKQAITGDAPHEKVAMVEPNVSSEVPEHFDQSNHNGDISWDLESDDGNEEYIRERVVTIVELPMGRLAADNDEAMLRMRKMEENLSELNNRYIQLDDQFKEASKALSETSSKNRRLQDEHKAISDELDGTTERKRKEEKKRAKGTFGQRFRRLFGCASARRGDYVNESEITDVDEYVRHIQSTAPC</sequence>
<dbReference type="AlphaFoldDB" id="A0A7M5V9G6"/>
<feature type="region of interest" description="Disordered" evidence="2">
    <location>
        <begin position="192"/>
        <end position="212"/>
    </location>
</feature>
<evidence type="ECO:0000313" key="4">
    <source>
        <dbReference type="Proteomes" id="UP000594262"/>
    </source>
</evidence>
<evidence type="ECO:0000256" key="2">
    <source>
        <dbReference type="SAM" id="MobiDB-lite"/>
    </source>
</evidence>
<dbReference type="EnsemblMetazoa" id="CLYHEMT006133.1">
    <property type="protein sequence ID" value="CLYHEMP006133.1"/>
    <property type="gene ID" value="CLYHEMG006133"/>
</dbReference>
<name>A0A7M5V9G6_9CNID</name>
<protein>
    <submittedName>
        <fullName evidence="3">Uncharacterized protein</fullName>
    </submittedName>
</protein>
<feature type="region of interest" description="Disordered" evidence="2">
    <location>
        <begin position="55"/>
        <end position="127"/>
    </location>
</feature>
<feature type="compositionally biased region" description="Polar residues" evidence="2">
    <location>
        <begin position="157"/>
        <end position="167"/>
    </location>
</feature>
<evidence type="ECO:0000256" key="1">
    <source>
        <dbReference type="SAM" id="Coils"/>
    </source>
</evidence>
<organism evidence="3 4">
    <name type="scientific">Clytia hemisphaerica</name>
    <dbReference type="NCBI Taxonomy" id="252671"/>
    <lineage>
        <taxon>Eukaryota</taxon>
        <taxon>Metazoa</taxon>
        <taxon>Cnidaria</taxon>
        <taxon>Hydrozoa</taxon>
        <taxon>Hydroidolina</taxon>
        <taxon>Leptothecata</taxon>
        <taxon>Obeliida</taxon>
        <taxon>Clytiidae</taxon>
        <taxon>Clytia</taxon>
    </lineage>
</organism>
<feature type="compositionally biased region" description="Polar residues" evidence="2">
    <location>
        <begin position="102"/>
        <end position="118"/>
    </location>
</feature>
<keyword evidence="4" id="KW-1185">Reference proteome</keyword>
<dbReference type="Proteomes" id="UP000594262">
    <property type="component" value="Unplaced"/>
</dbReference>
<feature type="compositionally biased region" description="Basic and acidic residues" evidence="2">
    <location>
        <begin position="449"/>
        <end position="469"/>
    </location>
</feature>
<accession>A0A7M5V9G6</accession>
<evidence type="ECO:0000313" key="3">
    <source>
        <dbReference type="EnsemblMetazoa" id="CLYHEMP006133.1"/>
    </source>
</evidence>
<proteinExistence type="predicted"/>